<evidence type="ECO:0000313" key="1">
    <source>
        <dbReference type="EMBL" id="CAD1475079.1"/>
    </source>
</evidence>
<dbReference type="Proteomes" id="UP000752696">
    <property type="component" value="Unassembled WGS sequence"/>
</dbReference>
<proteinExistence type="predicted"/>
<dbReference type="AlphaFoldDB" id="A0A6V7H8I9"/>
<accession>A0A6V7H8I9</accession>
<feature type="non-terminal residue" evidence="1">
    <location>
        <position position="1"/>
    </location>
</feature>
<comment type="caution">
    <text evidence="1">The sequence shown here is derived from an EMBL/GenBank/DDBJ whole genome shotgun (WGS) entry which is preliminary data.</text>
</comment>
<name>A0A6V7H8I9_9HYME</name>
<reference evidence="1" key="1">
    <citation type="submission" date="2020-07" db="EMBL/GenBank/DDBJ databases">
        <authorList>
            <person name="Nazaruddin N."/>
        </authorList>
    </citation>
    <scope>NUCLEOTIDE SEQUENCE</scope>
</reference>
<keyword evidence="2" id="KW-1185">Reference proteome</keyword>
<sequence length="146" mass="17466">KLKDFLHDKNEQMVGWLRFRRNVKLVSTFRNKLLHEEFVSCFRGENGSKEELFVKLEVAKRERQIKEFMLNKKRKESIIQITQSVKLRKIKLLLIEKKIEYKHNEQFESMNSTLGMKFNVAENILSKSRCFSSYNSKIVKESICKC</sequence>
<gene>
    <name evidence="1" type="ORF">MHI_LOCUS512085</name>
</gene>
<dbReference type="EMBL" id="CAJDYZ010008141">
    <property type="protein sequence ID" value="CAD1475079.1"/>
    <property type="molecule type" value="Genomic_DNA"/>
</dbReference>
<protein>
    <submittedName>
        <fullName evidence="1">Uncharacterized protein</fullName>
    </submittedName>
</protein>
<dbReference type="Pfam" id="PF21125">
    <property type="entry name" value="MPN_2A_DUB_like"/>
    <property type="match status" value="1"/>
</dbReference>
<organism evidence="1 2">
    <name type="scientific">Heterotrigona itama</name>
    <dbReference type="NCBI Taxonomy" id="395501"/>
    <lineage>
        <taxon>Eukaryota</taxon>
        <taxon>Metazoa</taxon>
        <taxon>Ecdysozoa</taxon>
        <taxon>Arthropoda</taxon>
        <taxon>Hexapoda</taxon>
        <taxon>Insecta</taxon>
        <taxon>Pterygota</taxon>
        <taxon>Neoptera</taxon>
        <taxon>Endopterygota</taxon>
        <taxon>Hymenoptera</taxon>
        <taxon>Apocrita</taxon>
        <taxon>Aculeata</taxon>
        <taxon>Apoidea</taxon>
        <taxon>Anthophila</taxon>
        <taxon>Apidae</taxon>
        <taxon>Heterotrigona</taxon>
    </lineage>
</organism>
<evidence type="ECO:0000313" key="2">
    <source>
        <dbReference type="Proteomes" id="UP000752696"/>
    </source>
</evidence>
<dbReference type="OrthoDB" id="6358435at2759"/>
<feature type="non-terminal residue" evidence="1">
    <location>
        <position position="146"/>
    </location>
</feature>